<keyword evidence="4" id="KW-0548">Nucleotidyltransferase</keyword>
<dbReference type="EMBL" id="HBIN01011969">
    <property type="protein sequence ID" value="CAE0438771.1"/>
    <property type="molecule type" value="Transcribed_RNA"/>
</dbReference>
<evidence type="ECO:0000256" key="4">
    <source>
        <dbReference type="ARBA" id="ARBA00022695"/>
    </source>
</evidence>
<gene>
    <name evidence="8" type="ORF">ASTO00021_LOCUS8993</name>
    <name evidence="9" type="ORF">ASTO00021_LOCUS8994</name>
</gene>
<evidence type="ECO:0000256" key="3">
    <source>
        <dbReference type="ARBA" id="ARBA00022679"/>
    </source>
</evidence>
<evidence type="ECO:0000256" key="5">
    <source>
        <dbReference type="ARBA" id="ARBA00038047"/>
    </source>
</evidence>
<proteinExistence type="inferred from homology"/>
<dbReference type="SUPFAM" id="SSF53448">
    <property type="entry name" value="Nucleotide-diphospho-sugar transferases"/>
    <property type="match status" value="1"/>
</dbReference>
<dbReference type="PANTHER" id="PTHR11952:SF9">
    <property type="entry name" value="UDP-SUGAR PYROPHOSPHORYLASE"/>
    <property type="match status" value="1"/>
</dbReference>
<dbReference type="Gene3D" id="3.90.550.10">
    <property type="entry name" value="Spore Coat Polysaccharide Biosynthesis Protein SpsA, Chain A"/>
    <property type="match status" value="1"/>
</dbReference>
<accession>A0A6S8CKX9</accession>
<comment type="cofactor">
    <cofactor evidence="2">
        <name>Mg(2+)</name>
        <dbReference type="ChEBI" id="CHEBI:18420"/>
    </cofactor>
</comment>
<dbReference type="EMBL" id="HBIN01011970">
    <property type="protein sequence ID" value="CAE0438772.1"/>
    <property type="molecule type" value="Transcribed_RNA"/>
</dbReference>
<dbReference type="GO" id="GO:0051748">
    <property type="term" value="F:UTP-monosaccharide-1-phosphate uridylyltransferase activity"/>
    <property type="evidence" value="ECO:0007669"/>
    <property type="project" value="UniProtKB-EC"/>
</dbReference>
<comment type="catalytic activity">
    <reaction evidence="7">
        <text>a monosaccharide 1-phosphate + UTP + H(+) = a UDP-monosaccharide + diphosphate</text>
        <dbReference type="Rhea" id="RHEA:13205"/>
        <dbReference type="ChEBI" id="CHEBI:15378"/>
        <dbReference type="ChEBI" id="CHEBI:33019"/>
        <dbReference type="ChEBI" id="CHEBI:46398"/>
        <dbReference type="ChEBI" id="CHEBI:140358"/>
        <dbReference type="ChEBI" id="CHEBI:140359"/>
        <dbReference type="EC" id="2.7.7.64"/>
    </reaction>
</comment>
<evidence type="ECO:0000256" key="2">
    <source>
        <dbReference type="ARBA" id="ARBA00001946"/>
    </source>
</evidence>
<dbReference type="FunFam" id="3.90.550.10:FF:000091">
    <property type="entry name" value="UDP-sugar pyrophosphorylase"/>
    <property type="match status" value="1"/>
</dbReference>
<dbReference type="PANTHER" id="PTHR11952">
    <property type="entry name" value="UDP- GLUCOSE PYROPHOSPHORYLASE"/>
    <property type="match status" value="1"/>
</dbReference>
<sequence length="608" mass="66227">MDQLELNKDVLPEALYEVCKKAASEWGQQHLFSHWPAPGDHDDEKVGQAEQLNTLNHQYPGGLGAYVKNAKQLLQDSLKGVNPFDGFAPSVPTGERLQTGSPEFRKFEVTGIQEAGKTAFIIVAGGLGERLGYSSIKLGLPTEILTGKTYLQLYCENVLALQSRARELTGRDDIVVPLAIMTSGDTHSRTVELLKAEKNFGLEGGQLTIVKQEKVPALTNNDALFAQKDTNPYKIQTKPHGHGDVHSLLYSSGLVESWVASGKEWLCFLQDTNGLVFRALPAAIGVSKTGNYDVNSLTVPRKPGEAVGGICKLTNKEKGIQMTINVEYNQLDPLLRATVNEKGDTPDATGFSPFPGNINVLVFKLPPYLEVLTKSKGSIPEFVNPKYTDETKTKFTKPTRLECMMQDYPKLLVGSKAIVGFTQMDRFICFSAVKNNIVDAAKKQASTGFAESAASGESDMYQTNRMLLEMAGCKIKANDVPQATFAGIKTPLGAKVVLAPSFGMTIQEIEDRLPSPHNVRISDRSSLVLDGDITIHNLTLDGHLHVKAPAGSKVIIKSLTVKNDGVTFDPISEDDNVDEIYAIRGYVKRGNTGRVIEAQGGEVFEVSE</sequence>
<protein>
    <recommendedName>
        <fullName evidence="6">UTP-monosaccharide-1-phosphate uridylyltransferase</fullName>
        <ecNumber evidence="6">2.7.7.64</ecNumber>
    </recommendedName>
</protein>
<keyword evidence="3" id="KW-0808">Transferase</keyword>
<organism evidence="8">
    <name type="scientific">Aplanochytrium stocchinoi</name>
    <dbReference type="NCBI Taxonomy" id="215587"/>
    <lineage>
        <taxon>Eukaryota</taxon>
        <taxon>Sar</taxon>
        <taxon>Stramenopiles</taxon>
        <taxon>Bigyra</taxon>
        <taxon>Labyrinthulomycetes</taxon>
        <taxon>Thraustochytrida</taxon>
        <taxon>Thraustochytriidae</taxon>
        <taxon>Aplanochytrium</taxon>
    </lineage>
</organism>
<dbReference type="GO" id="GO:0003977">
    <property type="term" value="F:UDP-N-acetylglucosamine diphosphorylase activity"/>
    <property type="evidence" value="ECO:0007669"/>
    <property type="project" value="TreeGrafter"/>
</dbReference>
<dbReference type="InterPro" id="IPR029044">
    <property type="entry name" value="Nucleotide-diphossugar_trans"/>
</dbReference>
<reference evidence="8" key="1">
    <citation type="submission" date="2021-01" db="EMBL/GenBank/DDBJ databases">
        <authorList>
            <person name="Corre E."/>
            <person name="Pelletier E."/>
            <person name="Niang G."/>
            <person name="Scheremetjew M."/>
            <person name="Finn R."/>
            <person name="Kale V."/>
            <person name="Holt S."/>
            <person name="Cochrane G."/>
            <person name="Meng A."/>
            <person name="Brown T."/>
            <person name="Cohen L."/>
        </authorList>
    </citation>
    <scope>NUCLEOTIDE SEQUENCE</scope>
    <source>
        <strain evidence="8">GSBS06</strain>
    </source>
</reference>
<comment type="cofactor">
    <cofactor evidence="1">
        <name>Mn(2+)</name>
        <dbReference type="ChEBI" id="CHEBI:29035"/>
    </cofactor>
</comment>
<dbReference type="AlphaFoldDB" id="A0A6S8CKX9"/>
<evidence type="ECO:0000256" key="6">
    <source>
        <dbReference type="ARBA" id="ARBA00039080"/>
    </source>
</evidence>
<dbReference type="Gene3D" id="2.160.10.30">
    <property type="match status" value="1"/>
</dbReference>
<dbReference type="GO" id="GO:0006048">
    <property type="term" value="P:UDP-N-acetylglucosamine biosynthetic process"/>
    <property type="evidence" value="ECO:0007669"/>
    <property type="project" value="TreeGrafter"/>
</dbReference>
<name>A0A6S8CKX9_9STRA</name>
<evidence type="ECO:0000313" key="8">
    <source>
        <dbReference type="EMBL" id="CAE0438771.1"/>
    </source>
</evidence>
<evidence type="ECO:0000256" key="7">
    <source>
        <dbReference type="ARBA" id="ARBA00048259"/>
    </source>
</evidence>
<dbReference type="EC" id="2.7.7.64" evidence="6"/>
<dbReference type="Pfam" id="PF01704">
    <property type="entry name" value="UDPGP"/>
    <property type="match status" value="1"/>
</dbReference>
<dbReference type="InterPro" id="IPR002618">
    <property type="entry name" value="UDPGP_fam"/>
</dbReference>
<dbReference type="InterPro" id="IPR039741">
    <property type="entry name" value="UDP-sugar_pyrophosphorylase"/>
</dbReference>
<evidence type="ECO:0000256" key="1">
    <source>
        <dbReference type="ARBA" id="ARBA00001936"/>
    </source>
</evidence>
<evidence type="ECO:0000313" key="9">
    <source>
        <dbReference type="EMBL" id="CAE0438772.1"/>
    </source>
</evidence>
<comment type="similarity">
    <text evidence="5">Belongs to the USP family.</text>
</comment>